<dbReference type="OrthoDB" id="194443at2759"/>
<name>A0A4U0Y1C8_9PEZI</name>
<protein>
    <recommendedName>
        <fullName evidence="4">BTB domain-containing protein</fullName>
    </recommendedName>
</protein>
<proteinExistence type="predicted"/>
<comment type="caution">
    <text evidence="2">The sequence shown here is derived from an EMBL/GenBank/DDBJ whole genome shotgun (WGS) entry which is preliminary data.</text>
</comment>
<gene>
    <name evidence="2" type="ORF">B0A55_00231</name>
</gene>
<keyword evidence="3" id="KW-1185">Reference proteome</keyword>
<dbReference type="Proteomes" id="UP000309340">
    <property type="component" value="Unassembled WGS sequence"/>
</dbReference>
<feature type="compositionally biased region" description="Low complexity" evidence="1">
    <location>
        <begin position="45"/>
        <end position="54"/>
    </location>
</feature>
<sequence>MALNVPQVRTNTVKRSGSSSSIGHSSIEHENDLAPVTPRSRRNSDSSVNASAAAPTAPGLIKPTTQHRTDKTTLYAGKNHKAVTLETKLLMEKSPYFKKLLSETPEPQAEQTTFEDADETALAMFGARLHGKHLHGPNDFHSTGHYLGLYALALKFGSEELANQVIDLIRAYYATGNLTAPPYRLQYIYTYTPTANPLRKFLVATAAWRALYGGEAGGGISDAMKEVLGADRALAGDFMQALVVLGRDAGKDPRRGGRCVWHLHEGTRKCEEGGVEPWED</sequence>
<evidence type="ECO:0008006" key="4">
    <source>
        <dbReference type="Google" id="ProtNLM"/>
    </source>
</evidence>
<evidence type="ECO:0000313" key="3">
    <source>
        <dbReference type="Proteomes" id="UP000309340"/>
    </source>
</evidence>
<organism evidence="2 3">
    <name type="scientific">Friedmanniomyces simplex</name>
    <dbReference type="NCBI Taxonomy" id="329884"/>
    <lineage>
        <taxon>Eukaryota</taxon>
        <taxon>Fungi</taxon>
        <taxon>Dikarya</taxon>
        <taxon>Ascomycota</taxon>
        <taxon>Pezizomycotina</taxon>
        <taxon>Dothideomycetes</taxon>
        <taxon>Dothideomycetidae</taxon>
        <taxon>Mycosphaerellales</taxon>
        <taxon>Teratosphaeriaceae</taxon>
        <taxon>Friedmanniomyces</taxon>
    </lineage>
</organism>
<evidence type="ECO:0000313" key="2">
    <source>
        <dbReference type="EMBL" id="TKA83960.1"/>
    </source>
</evidence>
<reference evidence="2 3" key="1">
    <citation type="submission" date="2017-03" db="EMBL/GenBank/DDBJ databases">
        <title>Genomes of endolithic fungi from Antarctica.</title>
        <authorList>
            <person name="Coleine C."/>
            <person name="Masonjones S."/>
            <person name="Stajich J.E."/>
        </authorList>
    </citation>
    <scope>NUCLEOTIDE SEQUENCE [LARGE SCALE GENOMIC DNA]</scope>
    <source>
        <strain evidence="2 3">CCFEE 5184</strain>
    </source>
</reference>
<feature type="region of interest" description="Disordered" evidence="1">
    <location>
        <begin position="1"/>
        <end position="71"/>
    </location>
</feature>
<evidence type="ECO:0000256" key="1">
    <source>
        <dbReference type="SAM" id="MobiDB-lite"/>
    </source>
</evidence>
<accession>A0A4U0Y1C8</accession>
<dbReference type="AlphaFoldDB" id="A0A4U0Y1C8"/>
<feature type="compositionally biased region" description="Low complexity" evidence="1">
    <location>
        <begin position="16"/>
        <end position="25"/>
    </location>
</feature>
<dbReference type="EMBL" id="NAJQ01000001">
    <property type="protein sequence ID" value="TKA83960.1"/>
    <property type="molecule type" value="Genomic_DNA"/>
</dbReference>